<keyword evidence="5" id="KW-1185">Reference proteome</keyword>
<dbReference type="InParanoid" id="A0A7R8UBE7"/>
<feature type="transmembrane region" description="Helical" evidence="3">
    <location>
        <begin position="563"/>
        <end position="581"/>
    </location>
</feature>
<evidence type="ECO:0000256" key="3">
    <source>
        <dbReference type="SAM" id="Phobius"/>
    </source>
</evidence>
<keyword evidence="3" id="KW-1133">Transmembrane helix</keyword>
<dbReference type="Proteomes" id="UP000594454">
    <property type="component" value="Chromosome 1"/>
</dbReference>
<name>A0A7R8UBE7_HERIL</name>
<dbReference type="PANTHER" id="PTHR10686">
    <property type="entry name" value="FOLATE TRANSPORTER"/>
    <property type="match status" value="1"/>
</dbReference>
<feature type="transmembrane region" description="Helical" evidence="3">
    <location>
        <begin position="1108"/>
        <end position="1129"/>
    </location>
</feature>
<evidence type="ECO:0000256" key="2">
    <source>
        <dbReference type="SAM" id="MobiDB-lite"/>
    </source>
</evidence>
<dbReference type="EMBL" id="LR899009">
    <property type="protein sequence ID" value="CAD7077666.1"/>
    <property type="molecule type" value="Genomic_DNA"/>
</dbReference>
<evidence type="ECO:0000313" key="5">
    <source>
        <dbReference type="Proteomes" id="UP000594454"/>
    </source>
</evidence>
<dbReference type="GO" id="GO:0005886">
    <property type="term" value="C:plasma membrane"/>
    <property type="evidence" value="ECO:0007669"/>
    <property type="project" value="TreeGrafter"/>
</dbReference>
<feature type="transmembrane region" description="Helical" evidence="3">
    <location>
        <begin position="1141"/>
        <end position="1161"/>
    </location>
</feature>
<feature type="transmembrane region" description="Helical" evidence="3">
    <location>
        <begin position="974"/>
        <end position="996"/>
    </location>
</feature>
<comment type="similarity">
    <text evidence="1">Belongs to the reduced folate carrier (RFC) transporter (TC 2.A.48) family.</text>
</comment>
<feature type="region of interest" description="Disordered" evidence="2">
    <location>
        <begin position="754"/>
        <end position="811"/>
    </location>
</feature>
<dbReference type="GO" id="GO:0090482">
    <property type="term" value="F:vitamin transmembrane transporter activity"/>
    <property type="evidence" value="ECO:0007669"/>
    <property type="project" value="InterPro"/>
</dbReference>
<keyword evidence="3" id="KW-0472">Membrane</keyword>
<dbReference type="InterPro" id="IPR036259">
    <property type="entry name" value="MFS_trans_sf"/>
</dbReference>
<evidence type="ECO:0000313" key="4">
    <source>
        <dbReference type="EMBL" id="CAD7077666.1"/>
    </source>
</evidence>
<feature type="transmembrane region" description="Helical" evidence="3">
    <location>
        <begin position="588"/>
        <end position="606"/>
    </location>
</feature>
<organism evidence="4 5">
    <name type="scientific">Hermetia illucens</name>
    <name type="common">Black soldier fly</name>
    <dbReference type="NCBI Taxonomy" id="343691"/>
    <lineage>
        <taxon>Eukaryota</taxon>
        <taxon>Metazoa</taxon>
        <taxon>Ecdysozoa</taxon>
        <taxon>Arthropoda</taxon>
        <taxon>Hexapoda</taxon>
        <taxon>Insecta</taxon>
        <taxon>Pterygota</taxon>
        <taxon>Neoptera</taxon>
        <taxon>Endopterygota</taxon>
        <taxon>Diptera</taxon>
        <taxon>Brachycera</taxon>
        <taxon>Stratiomyomorpha</taxon>
        <taxon>Stratiomyidae</taxon>
        <taxon>Hermetiinae</taxon>
        <taxon>Hermetia</taxon>
    </lineage>
</organism>
<feature type="transmembrane region" description="Helical" evidence="3">
    <location>
        <begin position="1048"/>
        <end position="1068"/>
    </location>
</feature>
<gene>
    <name evidence="4" type="ORF">HERILL_LOCUS991</name>
</gene>
<feature type="compositionally biased region" description="Basic and acidic residues" evidence="2">
    <location>
        <begin position="402"/>
        <end position="418"/>
    </location>
</feature>
<sequence>MKDWLSTTIILCTFGFFREFRPSDRSGYLRITIPDKNLSEGEVEELEESEINSHLSHTVFMLLITDYLLYQPILVLSAVVGVILWTMVVTATSSEAKEAIQVLHGIYVSAEVAYFTYIYAKVEKEYFFDVSVLTRSVGLFSSAISSALAEILVNTGSWTELKLNYISLGAQFASLLVAVILPRAYQPSSYDKAVAEAATNATEDAAEAVADAAVEATEAATQNAVDEAIQAAAEAVANIATGTVRDISLIKHQRNTMENETDNTEFEIEESGPFTGESANTQAHQPKMRTVGAQTRKQYSPIAIHVEYIRRRITEALDVDEITADICRRALQKLNKGGIEVNSLHKRGITQLQLAKGSAEKNQEIAGTVSTENTEIADGIRNKAEVKPESFENQTGETTEGLEEKAEKVARSSPDMAREASSELKEKISDKIQEEVEKATEKDKDVSLLSFKGIKQRVMFLVTTYSNWFILKWSLWWILANSIFLMVSDSSQILWHDIDPDRHKVSKGTVKAVAETLSAAASISVIFTRHRRFPRWFEVWILAAASVVESVLIFTMSITTHLWLSYSAYILFGVVYNFLITYARYQPILVFSAVVGIILWTMVISATTSEAIGAIQVLHGTYKSAELAYFTYIYAKVEKKYFFTVSVLTRSTGLFSSAISSALGELLVNSGSCTEANLNYISLAAQFASLLVAITLPRVYHAWTYEQAVADAATSATEDTAEAVADATVQATEAATQSAVDAAIQATAEAIGNSSSETVKGIPSQEHQGSTTDETDYTDVNIEGSEQLSSETESYSETKANRRKPPKVRTVGAQARKLNPHLTINVEYIRRRIAEALDVDEIAVDICRRALHKLNEERGSEIVGSRKEDITELQLARGWKQKFQEIAGSGEKGINKITDGIKNKVIPKGFEDAAKKATEGIKEKTEKITDDLKEKIAGKIQARVGKATDKIQNIPLIGSLKGIKQMLLFVVRTYSNLFILKWSLWWIVANSVFLLVSSSSQVLWRGIDPDYHDSSKGTVAAVAKTLSGIASISVIFTVHRQFTRSFEVWLLAAASAVQSVLILIMSLTSRLWFSYSAYVLFSIVYNFLITYASGLISKELEDQTYGMIFGINTFVSLSINSAIRSVWISKDGFKLGRRTRFYLFSGFFLIVAGVYGIIGFVNQPYLLGKVKVLKLKFMKLISKLLAWLRNRILTIKQKS</sequence>
<feature type="compositionally biased region" description="Basic and acidic residues" evidence="2">
    <location>
        <begin position="379"/>
        <end position="390"/>
    </location>
</feature>
<dbReference type="InterPro" id="IPR002666">
    <property type="entry name" value="Folate_carrier"/>
</dbReference>
<feature type="compositionally biased region" description="Polar residues" evidence="2">
    <location>
        <begin position="784"/>
        <end position="798"/>
    </location>
</feature>
<dbReference type="Pfam" id="PF01770">
    <property type="entry name" value="Folate_carrier"/>
    <property type="match status" value="3"/>
</dbReference>
<proteinExistence type="inferred from homology"/>
<feature type="transmembrane region" description="Helical" evidence="3">
    <location>
        <begin position="132"/>
        <end position="153"/>
    </location>
</feature>
<dbReference type="SUPFAM" id="SSF103473">
    <property type="entry name" value="MFS general substrate transporter"/>
    <property type="match status" value="1"/>
</dbReference>
<evidence type="ECO:0000256" key="1">
    <source>
        <dbReference type="ARBA" id="ARBA00005773"/>
    </source>
</evidence>
<accession>A0A7R8UBE7</accession>
<keyword evidence="3" id="KW-0812">Transmembrane</keyword>
<feature type="region of interest" description="Disordered" evidence="2">
    <location>
        <begin position="379"/>
        <end position="418"/>
    </location>
</feature>
<feature type="transmembrane region" description="Helical" evidence="3">
    <location>
        <begin position="1075"/>
        <end position="1096"/>
    </location>
</feature>
<dbReference type="OrthoDB" id="18814at2759"/>
<feature type="transmembrane region" description="Helical" evidence="3">
    <location>
        <begin position="539"/>
        <end position="557"/>
    </location>
</feature>
<feature type="transmembrane region" description="Helical" evidence="3">
    <location>
        <begin position="67"/>
        <end position="88"/>
    </location>
</feature>
<dbReference type="PANTHER" id="PTHR10686:SF18">
    <property type="entry name" value="IP11787P-RELATED"/>
    <property type="match status" value="1"/>
</dbReference>
<feature type="transmembrane region" description="Helical" evidence="3">
    <location>
        <begin position="165"/>
        <end position="185"/>
    </location>
</feature>
<reference evidence="4 5" key="1">
    <citation type="submission" date="2020-11" db="EMBL/GenBank/DDBJ databases">
        <authorList>
            <person name="Wallbank WR R."/>
            <person name="Pardo Diaz C."/>
            <person name="Kozak K."/>
            <person name="Martin S."/>
            <person name="Jiggins C."/>
            <person name="Moest M."/>
            <person name="Warren A I."/>
            <person name="Generalovic N T."/>
            <person name="Byers J.R.P. K."/>
            <person name="Montejo-Kovacevich G."/>
            <person name="Yen C E."/>
        </authorList>
    </citation>
    <scope>NUCLEOTIDE SEQUENCE [LARGE SCALE GENOMIC DNA]</scope>
</reference>
<feature type="transmembrane region" description="Helical" evidence="3">
    <location>
        <begin position="100"/>
        <end position="120"/>
    </location>
</feature>
<feature type="transmembrane region" description="Helical" evidence="3">
    <location>
        <begin position="1017"/>
        <end position="1036"/>
    </location>
</feature>
<dbReference type="AlphaFoldDB" id="A0A7R8UBE7"/>
<protein>
    <submittedName>
        <fullName evidence="4">Uncharacterized protein</fullName>
    </submittedName>
</protein>